<dbReference type="SMART" id="SM00382">
    <property type="entry name" value="AAA"/>
    <property type="match status" value="1"/>
</dbReference>
<name>A0A803LZB0_CHEQI</name>
<evidence type="ECO:0000256" key="3">
    <source>
        <dbReference type="ARBA" id="ARBA00043975"/>
    </source>
</evidence>
<dbReference type="Gene3D" id="3.40.50.300">
    <property type="entry name" value="P-loop containing nucleotide triphosphate hydrolases"/>
    <property type="match status" value="1"/>
</dbReference>
<dbReference type="InterPro" id="IPR003593">
    <property type="entry name" value="AAA+_ATPase"/>
</dbReference>
<comment type="similarity">
    <text evidence="3">Belongs to the activator 1 small subunits family. CTF18 subfamily.</text>
</comment>
<dbReference type="PANTHER" id="PTHR46765:SF1">
    <property type="entry name" value="P-LOOP CONTAINING NUCLEOSIDE TRIPHOSPHATE HYDROLASES SUPERFAMILY PROTEIN"/>
    <property type="match status" value="1"/>
</dbReference>
<dbReference type="GO" id="GO:0005524">
    <property type="term" value="F:ATP binding"/>
    <property type="evidence" value="ECO:0007669"/>
    <property type="project" value="InterPro"/>
</dbReference>
<dbReference type="Pfam" id="PF00004">
    <property type="entry name" value="AAA"/>
    <property type="match status" value="1"/>
</dbReference>
<evidence type="ECO:0000313" key="7">
    <source>
        <dbReference type="Proteomes" id="UP000596660"/>
    </source>
</evidence>
<dbReference type="CDD" id="cd00009">
    <property type="entry name" value="AAA"/>
    <property type="match status" value="1"/>
</dbReference>
<feature type="domain" description="AAA+ ATPase" evidence="5">
    <location>
        <begin position="334"/>
        <end position="526"/>
    </location>
</feature>
<keyword evidence="2" id="KW-0539">Nucleus</keyword>
<keyword evidence="7" id="KW-1185">Reference proteome</keyword>
<dbReference type="EnsemblPlants" id="AUR62020811-RA">
    <property type="protein sequence ID" value="AUR62020811-RA:cds"/>
    <property type="gene ID" value="AUR62020811"/>
</dbReference>
<dbReference type="SUPFAM" id="SSF52540">
    <property type="entry name" value="P-loop containing nucleoside triphosphate hydrolases"/>
    <property type="match status" value="1"/>
</dbReference>
<accession>A0A803LZB0</accession>
<dbReference type="OMA" id="VNVMVSY"/>
<feature type="compositionally biased region" description="Basic and acidic residues" evidence="4">
    <location>
        <begin position="752"/>
        <end position="773"/>
    </location>
</feature>
<dbReference type="PANTHER" id="PTHR46765">
    <property type="entry name" value="P-LOOP CONTAINING NUCLEOSIDE TRIPHOSPHATE HYDROLASES SUPERFAMILY PROTEIN"/>
    <property type="match status" value="1"/>
</dbReference>
<comment type="subcellular location">
    <subcellularLocation>
        <location evidence="1">Nucleus</location>
    </subcellularLocation>
</comment>
<feature type="region of interest" description="Disordered" evidence="4">
    <location>
        <begin position="746"/>
        <end position="773"/>
    </location>
</feature>
<dbReference type="AlphaFoldDB" id="A0A803LZB0"/>
<feature type="region of interest" description="Disordered" evidence="4">
    <location>
        <begin position="1"/>
        <end position="72"/>
    </location>
</feature>
<evidence type="ECO:0000256" key="4">
    <source>
        <dbReference type="SAM" id="MobiDB-lite"/>
    </source>
</evidence>
<dbReference type="GO" id="GO:0016887">
    <property type="term" value="F:ATP hydrolysis activity"/>
    <property type="evidence" value="ECO:0007669"/>
    <property type="project" value="InterPro"/>
</dbReference>
<feature type="compositionally biased region" description="Acidic residues" evidence="4">
    <location>
        <begin position="1"/>
        <end position="45"/>
    </location>
</feature>
<feature type="compositionally biased region" description="Polar residues" evidence="4">
    <location>
        <begin position="300"/>
        <end position="311"/>
    </location>
</feature>
<feature type="region of interest" description="Disordered" evidence="4">
    <location>
        <begin position="258"/>
        <end position="323"/>
    </location>
</feature>
<evidence type="ECO:0000313" key="6">
    <source>
        <dbReference type="EnsemblPlants" id="AUR62020811-RA:cds"/>
    </source>
</evidence>
<reference evidence="6" key="1">
    <citation type="journal article" date="2017" name="Nature">
        <title>The genome of Chenopodium quinoa.</title>
        <authorList>
            <person name="Jarvis D.E."/>
            <person name="Ho Y.S."/>
            <person name="Lightfoot D.J."/>
            <person name="Schmoeckel S.M."/>
            <person name="Li B."/>
            <person name="Borm T.J.A."/>
            <person name="Ohyanagi H."/>
            <person name="Mineta K."/>
            <person name="Michell C.T."/>
            <person name="Saber N."/>
            <person name="Kharbatia N.M."/>
            <person name="Rupper R.R."/>
            <person name="Sharp A.R."/>
            <person name="Dally N."/>
            <person name="Boughton B.A."/>
            <person name="Woo Y.H."/>
            <person name="Gao G."/>
            <person name="Schijlen E.G.W.M."/>
            <person name="Guo X."/>
            <person name="Momin A.A."/>
            <person name="Negrao S."/>
            <person name="Al-Babili S."/>
            <person name="Gehring C."/>
            <person name="Roessner U."/>
            <person name="Jung C."/>
            <person name="Murphy K."/>
            <person name="Arold S.T."/>
            <person name="Gojobori T."/>
            <person name="van der Linden C.G."/>
            <person name="van Loo E.N."/>
            <person name="Jellen E.N."/>
            <person name="Maughan P.J."/>
            <person name="Tester M."/>
        </authorList>
    </citation>
    <scope>NUCLEOTIDE SEQUENCE [LARGE SCALE GENOMIC DNA]</scope>
    <source>
        <strain evidence="6">cv. PI 614886</strain>
    </source>
</reference>
<evidence type="ECO:0000256" key="2">
    <source>
        <dbReference type="ARBA" id="ARBA00023242"/>
    </source>
</evidence>
<dbReference type="InterPro" id="IPR053016">
    <property type="entry name" value="CTF18-RFC_complex"/>
</dbReference>
<dbReference type="GO" id="GO:0005634">
    <property type="term" value="C:nucleus"/>
    <property type="evidence" value="ECO:0007669"/>
    <property type="project" value="UniProtKB-SubCell"/>
</dbReference>
<sequence length="889" mass="100089">MEFPDLDELQWLEVNQQEEEEEYSVELEVEEDKFEIEDDHYESEEAPPSPHRHSQSRTQIPSYDKKRPRSPLDTDYDECVRVRVRTEIETPDVSIQLEKHDNAIYLSRFASEIDGDCVPITAPSGSGERVYAKLDRHTFSVSDDIVVKNSNMSATSSGLISESVCVLLQNAEQDALLKALQSSSEVQDTLPPESSVMTEELWVNKYAPRSFTELLSDEQTNREVLSWLKQWDAAVFGNGIRNTEDEVLSALRRHSSLPLHQKHSSASFPGKSRGPKYPGKYTVTSSNFEHENNRPKVVDNVQNTRQNSSRTPDQKVVNGNDGDDGAVGVDDGVVVQVLLLCGPPGLGKTTLAHVAAKHCGYHVVEINASDDRSSATIEAKILDAVQMNSVMAHSKPKCLVIDEIDGALGDGKGAVEVILKMVAAEKKSYDGNEASIKEGRYETKSLNRGRKVVSLSRPVALSSQVIGRKDMTRSIFDVWKEVFQKRKPKQSRECNINSRKSYDANEFLYSLVSYRSDNELIFDGIHENFLQLRYHDPMLQKTVHCLDTLGVSDLLHQYVLRSHNMSLSVYYPSLTITIHQLLARVETPSIEWPKSFQRYRSLLMEKLERLRSWQSKIAPCISRHLSVNSFVEDTISPLLHILSPADVRPVAVQLLSDKEKTDLAQLIGIMVLYSLTYKNTKSDSSANKSVHDGLLDAVSFSMDPPISGFVNFKGYKPGHYELASAVKQLLTYEVEKHKIVQESIAKSMHSTDSSKLDNNAARDGENGRPKSSKMHEALCDYSHEGITMNKSQKDFCKPIIHRSTSPLGFGGSAADVKKLKFPGDVKKPSFGSFNFFDRFKKISHKNCHNVDSLEERLANAERDGRHLLFKYNEGFTNAVKRPMRIREFL</sequence>
<reference evidence="6" key="2">
    <citation type="submission" date="2021-03" db="UniProtKB">
        <authorList>
            <consortium name="EnsemblPlants"/>
        </authorList>
    </citation>
    <scope>IDENTIFICATION</scope>
</reference>
<evidence type="ECO:0000256" key="1">
    <source>
        <dbReference type="ARBA" id="ARBA00004123"/>
    </source>
</evidence>
<dbReference type="InterPro" id="IPR003959">
    <property type="entry name" value="ATPase_AAA_core"/>
</dbReference>
<protein>
    <recommendedName>
        <fullName evidence="5">AAA+ ATPase domain-containing protein</fullName>
    </recommendedName>
</protein>
<organism evidence="6 7">
    <name type="scientific">Chenopodium quinoa</name>
    <name type="common">Quinoa</name>
    <dbReference type="NCBI Taxonomy" id="63459"/>
    <lineage>
        <taxon>Eukaryota</taxon>
        <taxon>Viridiplantae</taxon>
        <taxon>Streptophyta</taxon>
        <taxon>Embryophyta</taxon>
        <taxon>Tracheophyta</taxon>
        <taxon>Spermatophyta</taxon>
        <taxon>Magnoliopsida</taxon>
        <taxon>eudicotyledons</taxon>
        <taxon>Gunneridae</taxon>
        <taxon>Pentapetalae</taxon>
        <taxon>Caryophyllales</taxon>
        <taxon>Chenopodiaceae</taxon>
        <taxon>Chenopodioideae</taxon>
        <taxon>Atripliceae</taxon>
        <taxon>Chenopodium</taxon>
    </lineage>
</organism>
<evidence type="ECO:0000259" key="5">
    <source>
        <dbReference type="SMART" id="SM00382"/>
    </source>
</evidence>
<feature type="compositionally biased region" description="Basic and acidic residues" evidence="4">
    <location>
        <begin position="288"/>
        <end position="297"/>
    </location>
</feature>
<dbReference type="InterPro" id="IPR027417">
    <property type="entry name" value="P-loop_NTPase"/>
</dbReference>
<dbReference type="Proteomes" id="UP000596660">
    <property type="component" value="Unplaced"/>
</dbReference>
<dbReference type="Gramene" id="AUR62020811-RA">
    <property type="protein sequence ID" value="AUR62020811-RA:cds"/>
    <property type="gene ID" value="AUR62020811"/>
</dbReference>
<proteinExistence type="inferred from homology"/>